<dbReference type="GO" id="GO:0005829">
    <property type="term" value="C:cytosol"/>
    <property type="evidence" value="ECO:0007669"/>
    <property type="project" value="TreeGrafter"/>
</dbReference>
<dbReference type="EMBL" id="JXWY01000016">
    <property type="protein sequence ID" value="KIX91345.1"/>
    <property type="molecule type" value="Genomic_DNA"/>
</dbReference>
<evidence type="ECO:0000256" key="8">
    <source>
        <dbReference type="ARBA" id="ARBA00022777"/>
    </source>
</evidence>
<keyword evidence="6 11" id="KW-0479">Metal-binding</keyword>
<dbReference type="InterPro" id="IPR020633">
    <property type="entry name" value="Thymidine_kinase_CS"/>
</dbReference>
<evidence type="ECO:0000256" key="6">
    <source>
        <dbReference type="ARBA" id="ARBA00022723"/>
    </source>
</evidence>
<feature type="binding site" evidence="11">
    <location>
        <position position="183"/>
    </location>
    <ligand>
        <name>Zn(2+)</name>
        <dbReference type="ChEBI" id="CHEBI:29105"/>
    </ligand>
</feature>
<protein>
    <recommendedName>
        <fullName evidence="2 11">Thymidine kinase</fullName>
        <ecNumber evidence="2 11">2.7.1.21</ecNumber>
    </recommendedName>
</protein>
<feature type="binding site" evidence="11">
    <location>
        <position position="145"/>
    </location>
    <ligand>
        <name>Zn(2+)</name>
        <dbReference type="ChEBI" id="CHEBI:29105"/>
    </ligand>
</feature>
<sequence>MYEAYHSGWIECITGSMFSGKSEELIRRLRRGVYAKQKVVVFKPVIDDRYHKEKIVSHNGNAIEAINIARAEEIAQYDLKGVDIVGIDEIQFFDRDIVDVATSLAEQGYRVITAGLDMDFKGEPFDPVPEMLAVSEHITKLQAVCAVCGASSSRTQRLINGKPAKVDDPIILVGANESYEPRCRAHHVVMPSDKLEEENQ</sequence>
<dbReference type="OrthoDB" id="9781579at2"/>
<keyword evidence="5 11" id="KW-0808">Transferase</keyword>
<dbReference type="GO" id="GO:0004797">
    <property type="term" value="F:thymidine kinase activity"/>
    <property type="evidence" value="ECO:0007669"/>
    <property type="project" value="UniProtKB-UniRule"/>
</dbReference>
<evidence type="ECO:0000256" key="14">
    <source>
        <dbReference type="RuleBase" id="RU000544"/>
    </source>
</evidence>
<dbReference type="GO" id="GO:0005524">
    <property type="term" value="F:ATP binding"/>
    <property type="evidence" value="ECO:0007669"/>
    <property type="project" value="UniProtKB-UniRule"/>
</dbReference>
<evidence type="ECO:0000256" key="1">
    <source>
        <dbReference type="ARBA" id="ARBA00007587"/>
    </source>
</evidence>
<feature type="binding site" evidence="11">
    <location>
        <begin position="15"/>
        <end position="22"/>
    </location>
    <ligand>
        <name>ATP</name>
        <dbReference type="ChEBI" id="CHEBI:30616"/>
    </ligand>
</feature>
<evidence type="ECO:0000256" key="11">
    <source>
        <dbReference type="HAMAP-Rule" id="MF_00124"/>
    </source>
</evidence>
<feature type="binding site" evidence="11">
    <location>
        <position position="148"/>
    </location>
    <ligand>
        <name>Zn(2+)</name>
        <dbReference type="ChEBI" id="CHEBI:29105"/>
    </ligand>
</feature>
<keyword evidence="10 11" id="KW-0067">ATP-binding</keyword>
<dbReference type="EC" id="2.7.1.21" evidence="2 11"/>
<dbReference type="PANTHER" id="PTHR11441">
    <property type="entry name" value="THYMIDINE KINASE"/>
    <property type="match status" value="1"/>
</dbReference>
<keyword evidence="8 11" id="KW-0418">Kinase</keyword>
<dbReference type="GO" id="GO:0046104">
    <property type="term" value="P:thymidine metabolic process"/>
    <property type="evidence" value="ECO:0007669"/>
    <property type="project" value="TreeGrafter"/>
</dbReference>
<dbReference type="Proteomes" id="UP000254100">
    <property type="component" value="Unassembled WGS sequence"/>
</dbReference>
<feature type="binding site" evidence="11">
    <location>
        <begin position="88"/>
        <end position="91"/>
    </location>
    <ligand>
        <name>ATP</name>
        <dbReference type="ChEBI" id="CHEBI:30616"/>
    </ligand>
</feature>
<dbReference type="FunFam" id="3.40.50.300:FF:000384">
    <property type="entry name" value="Thymidine kinase"/>
    <property type="match status" value="1"/>
</dbReference>
<keyword evidence="7 11" id="KW-0547">Nucleotide-binding</keyword>
<keyword evidence="3 11" id="KW-0963">Cytoplasm</keyword>
<accession>A0A0D6XSB7</accession>
<dbReference type="PIRSF" id="PIRSF035805">
    <property type="entry name" value="TK_cell"/>
    <property type="match status" value="1"/>
</dbReference>
<dbReference type="PANTHER" id="PTHR11441:SF0">
    <property type="entry name" value="THYMIDINE KINASE, CYTOSOLIC"/>
    <property type="match status" value="1"/>
</dbReference>
<dbReference type="GO" id="GO:0071897">
    <property type="term" value="P:DNA biosynthetic process"/>
    <property type="evidence" value="ECO:0007669"/>
    <property type="project" value="UniProtKB-KW"/>
</dbReference>
<evidence type="ECO:0000256" key="15">
    <source>
        <dbReference type="RuleBase" id="RU004165"/>
    </source>
</evidence>
<evidence type="ECO:0000256" key="2">
    <source>
        <dbReference type="ARBA" id="ARBA00012118"/>
    </source>
</evidence>
<dbReference type="FunFam" id="3.30.60.20:FF:000026">
    <property type="entry name" value="Thymidine kinase"/>
    <property type="match status" value="1"/>
</dbReference>
<evidence type="ECO:0000313" key="16">
    <source>
        <dbReference type="EMBL" id="KIX91345.1"/>
    </source>
</evidence>
<feature type="active site" description="Proton acceptor" evidence="11 12">
    <location>
        <position position="89"/>
    </location>
</feature>
<name>A0A0D6XSB7_9STAP</name>
<feature type="binding site" evidence="13">
    <location>
        <position position="179"/>
    </location>
    <ligand>
        <name>substrate</name>
    </ligand>
</feature>
<dbReference type="Gene3D" id="3.40.50.300">
    <property type="entry name" value="P-loop containing nucleotide triphosphate hydrolases"/>
    <property type="match status" value="1"/>
</dbReference>
<dbReference type="Pfam" id="PF00265">
    <property type="entry name" value="TK"/>
    <property type="match status" value="1"/>
</dbReference>
<evidence type="ECO:0000256" key="9">
    <source>
        <dbReference type="ARBA" id="ARBA00022833"/>
    </source>
</evidence>
<dbReference type="EMBL" id="UHDT01000001">
    <property type="protein sequence ID" value="SUM58059.1"/>
    <property type="molecule type" value="Genomic_DNA"/>
</dbReference>
<dbReference type="Proteomes" id="UP000032366">
    <property type="component" value="Unassembled WGS sequence"/>
</dbReference>
<keyword evidence="18" id="KW-1185">Reference proteome</keyword>
<evidence type="ECO:0000256" key="13">
    <source>
        <dbReference type="PIRSR" id="PIRSR035805-2"/>
    </source>
</evidence>
<gene>
    <name evidence="11 17" type="primary">tdk</name>
    <name evidence="17" type="ORF">NCTC13832_01795</name>
    <name evidence="16" type="ORF">TP70_02715</name>
</gene>
<comment type="subcellular location">
    <subcellularLocation>
        <location evidence="11">Cytoplasm</location>
    </subcellularLocation>
</comment>
<comment type="subunit">
    <text evidence="11">Homotetramer.</text>
</comment>
<evidence type="ECO:0000256" key="7">
    <source>
        <dbReference type="ARBA" id="ARBA00022741"/>
    </source>
</evidence>
<dbReference type="InterPro" id="IPR001267">
    <property type="entry name" value="Thymidine_kinase"/>
</dbReference>
<evidence type="ECO:0000256" key="4">
    <source>
        <dbReference type="ARBA" id="ARBA00022634"/>
    </source>
</evidence>
<dbReference type="HAMAP" id="MF_00124">
    <property type="entry name" value="Thymidine_kinase"/>
    <property type="match status" value="1"/>
</dbReference>
<dbReference type="RefSeq" id="WP_044359148.1">
    <property type="nucleotide sequence ID" value="NZ_JXWY01000016.1"/>
</dbReference>
<dbReference type="GO" id="GO:0008270">
    <property type="term" value="F:zinc ion binding"/>
    <property type="evidence" value="ECO:0007669"/>
    <property type="project" value="UniProtKB-UniRule"/>
</dbReference>
<evidence type="ECO:0000256" key="12">
    <source>
        <dbReference type="PIRSR" id="PIRSR035805-1"/>
    </source>
</evidence>
<comment type="similarity">
    <text evidence="1 11 15">Belongs to the thymidine kinase family.</text>
</comment>
<dbReference type="STRING" id="569857.TP70_02715"/>
<evidence type="ECO:0000313" key="18">
    <source>
        <dbReference type="Proteomes" id="UP000032366"/>
    </source>
</evidence>
<feature type="binding site" evidence="13">
    <location>
        <begin position="171"/>
        <end position="174"/>
    </location>
    <ligand>
        <name>substrate</name>
    </ligand>
</feature>
<feature type="binding site" evidence="11">
    <location>
        <position position="186"/>
    </location>
    <ligand>
        <name>Zn(2+)</name>
        <dbReference type="ChEBI" id="CHEBI:29105"/>
    </ligand>
</feature>
<evidence type="ECO:0000256" key="10">
    <source>
        <dbReference type="ARBA" id="ARBA00022840"/>
    </source>
</evidence>
<dbReference type="SUPFAM" id="SSF52540">
    <property type="entry name" value="P-loop containing nucleoside triphosphate hydrolases"/>
    <property type="match status" value="1"/>
</dbReference>
<evidence type="ECO:0000313" key="19">
    <source>
        <dbReference type="Proteomes" id="UP000254100"/>
    </source>
</evidence>
<reference evidence="17 19" key="2">
    <citation type="submission" date="2018-06" db="EMBL/GenBank/DDBJ databases">
        <authorList>
            <consortium name="Pathogen Informatics"/>
            <person name="Doyle S."/>
        </authorList>
    </citation>
    <scope>NUCLEOTIDE SEQUENCE [LARGE SCALE GENOMIC DNA]</scope>
    <source>
        <strain evidence="17 19">NCTC13832</strain>
    </source>
</reference>
<reference evidence="16 18" key="1">
    <citation type="submission" date="2015-01" db="EMBL/GenBank/DDBJ databases">
        <authorList>
            <person name="Guo J."/>
        </authorList>
    </citation>
    <scope>NUCLEOTIDE SEQUENCE [LARGE SCALE GENOMIC DNA]</scope>
    <source>
        <strain evidence="16 18">DSM 22147</strain>
    </source>
</reference>
<keyword evidence="4 11" id="KW-0237">DNA synthesis</keyword>
<evidence type="ECO:0000256" key="5">
    <source>
        <dbReference type="ARBA" id="ARBA00022679"/>
    </source>
</evidence>
<dbReference type="AlphaFoldDB" id="A0A0D6XSB7"/>
<dbReference type="PROSITE" id="PS00603">
    <property type="entry name" value="TK_CELLULAR_TYPE"/>
    <property type="match status" value="1"/>
</dbReference>
<evidence type="ECO:0000313" key="17">
    <source>
        <dbReference type="EMBL" id="SUM58059.1"/>
    </source>
</evidence>
<evidence type="ECO:0000256" key="3">
    <source>
        <dbReference type="ARBA" id="ARBA00022490"/>
    </source>
</evidence>
<dbReference type="NCBIfam" id="NF003296">
    <property type="entry name" value="PRK04296.1-1"/>
    <property type="match status" value="1"/>
</dbReference>
<keyword evidence="9 11" id="KW-0862">Zinc</keyword>
<dbReference type="Gene3D" id="3.30.60.20">
    <property type="match status" value="1"/>
</dbReference>
<dbReference type="InterPro" id="IPR027417">
    <property type="entry name" value="P-loop_NTPase"/>
</dbReference>
<comment type="catalytic activity">
    <reaction evidence="11 14">
        <text>thymidine + ATP = dTMP + ADP + H(+)</text>
        <dbReference type="Rhea" id="RHEA:19129"/>
        <dbReference type="ChEBI" id="CHEBI:15378"/>
        <dbReference type="ChEBI" id="CHEBI:17748"/>
        <dbReference type="ChEBI" id="CHEBI:30616"/>
        <dbReference type="ChEBI" id="CHEBI:63528"/>
        <dbReference type="ChEBI" id="CHEBI:456216"/>
        <dbReference type="EC" id="2.7.1.21"/>
    </reaction>
</comment>
<proteinExistence type="inferred from homology"/>
<organism evidence="17 19">
    <name type="scientific">Staphylococcus microti</name>
    <dbReference type="NCBI Taxonomy" id="569857"/>
    <lineage>
        <taxon>Bacteria</taxon>
        <taxon>Bacillati</taxon>
        <taxon>Bacillota</taxon>
        <taxon>Bacilli</taxon>
        <taxon>Bacillales</taxon>
        <taxon>Staphylococcaceae</taxon>
        <taxon>Staphylococcus</taxon>
    </lineage>
</organism>
<dbReference type="SUPFAM" id="SSF57716">
    <property type="entry name" value="Glucocorticoid receptor-like (DNA-binding domain)"/>
    <property type="match status" value="1"/>
</dbReference>